<dbReference type="PROSITE" id="PS50055">
    <property type="entry name" value="TYR_PHOSPHATASE_PTP"/>
    <property type="match status" value="1"/>
</dbReference>
<evidence type="ECO:0000256" key="2">
    <source>
        <dbReference type="ARBA" id="ARBA00013064"/>
    </source>
</evidence>
<dbReference type="PANTHER" id="PTHR19134:SF562">
    <property type="entry name" value="PROTEIN-TYROSINE-PHOSPHATASE"/>
    <property type="match status" value="1"/>
</dbReference>
<evidence type="ECO:0000256" key="1">
    <source>
        <dbReference type="ARBA" id="ARBA00009580"/>
    </source>
</evidence>
<keyword evidence="6" id="KW-0675">Receptor</keyword>
<accession>A0AA35TUU1</accession>
<evidence type="ECO:0000259" key="5">
    <source>
        <dbReference type="PROSITE" id="PS50055"/>
    </source>
</evidence>
<dbReference type="Pfam" id="PF00102">
    <property type="entry name" value="Y_phosphatase"/>
    <property type="match status" value="1"/>
</dbReference>
<keyword evidence="3" id="KW-0378">Hydrolase</keyword>
<feature type="domain" description="Tyrosine-protein phosphatase" evidence="5">
    <location>
        <begin position="1"/>
        <end position="110"/>
    </location>
</feature>
<dbReference type="Proteomes" id="UP001174909">
    <property type="component" value="Unassembled WGS sequence"/>
</dbReference>
<dbReference type="SUPFAM" id="SSF52799">
    <property type="entry name" value="(Phosphotyrosine protein) phosphatases II"/>
    <property type="match status" value="1"/>
</dbReference>
<reference evidence="6" key="1">
    <citation type="submission" date="2023-03" db="EMBL/GenBank/DDBJ databases">
        <authorList>
            <person name="Steffen K."/>
            <person name="Cardenas P."/>
        </authorList>
    </citation>
    <scope>NUCLEOTIDE SEQUENCE</scope>
</reference>
<keyword evidence="4" id="KW-0904">Protein phosphatase</keyword>
<dbReference type="GO" id="GO:0004725">
    <property type="term" value="F:protein tyrosine phosphatase activity"/>
    <property type="evidence" value="ECO:0007669"/>
    <property type="project" value="UniProtKB-EC"/>
</dbReference>
<dbReference type="SMART" id="SM00404">
    <property type="entry name" value="PTPc_motif"/>
    <property type="match status" value="1"/>
</dbReference>
<dbReference type="EMBL" id="CASHTH010004212">
    <property type="protein sequence ID" value="CAI8054860.1"/>
    <property type="molecule type" value="Genomic_DNA"/>
</dbReference>
<gene>
    <name evidence="6" type="ORF">GBAR_LOCUS29932</name>
</gene>
<comment type="similarity">
    <text evidence="1">Belongs to the protein-tyrosine phosphatase family.</text>
</comment>
<dbReference type="InterPro" id="IPR029021">
    <property type="entry name" value="Prot-tyrosine_phosphatase-like"/>
</dbReference>
<dbReference type="EC" id="3.1.3.48" evidence="2"/>
<comment type="caution">
    <text evidence="6">The sequence shown here is derived from an EMBL/GenBank/DDBJ whole genome shotgun (WGS) entry which is preliminary data.</text>
</comment>
<dbReference type="InterPro" id="IPR000242">
    <property type="entry name" value="PTP_cat"/>
</dbReference>
<protein>
    <recommendedName>
        <fullName evidence="2">protein-tyrosine-phosphatase</fullName>
        <ecNumber evidence="2">3.1.3.48</ecNumber>
    </recommendedName>
</protein>
<dbReference type="PANTHER" id="PTHR19134">
    <property type="entry name" value="RECEPTOR-TYPE TYROSINE-PROTEIN PHOSPHATASE"/>
    <property type="match status" value="1"/>
</dbReference>
<dbReference type="InterPro" id="IPR050348">
    <property type="entry name" value="Protein-Tyr_Phosphatase"/>
</dbReference>
<evidence type="ECO:0000313" key="7">
    <source>
        <dbReference type="Proteomes" id="UP001174909"/>
    </source>
</evidence>
<dbReference type="AlphaFoldDB" id="A0AA35TUU1"/>
<dbReference type="PRINTS" id="PR00700">
    <property type="entry name" value="PRTYPHPHTASE"/>
</dbReference>
<keyword evidence="7" id="KW-1185">Reference proteome</keyword>
<dbReference type="Gene3D" id="3.90.190.10">
    <property type="entry name" value="Protein tyrosine phosphatase superfamily"/>
    <property type="match status" value="1"/>
</dbReference>
<name>A0AA35TUU1_GEOBA</name>
<proteinExistence type="inferred from homology"/>
<sequence length="164" mass="18532">MITNLVEGKKTKCEQYWPSSGSQDFGPFHISITQQLTLADYIIRTLSVELSGKTRKVNHFHYTAWPDHGVPDYATSILNFHKMVMKDHKAHRGPLLVHCRATRSTGRSSSHRDRCAPLPETSGRWSTAGSVVWSSCYQTSLNLMRLDLIVLSTCLHKSVVNFCL</sequence>
<evidence type="ECO:0000256" key="4">
    <source>
        <dbReference type="ARBA" id="ARBA00022912"/>
    </source>
</evidence>
<evidence type="ECO:0000256" key="3">
    <source>
        <dbReference type="ARBA" id="ARBA00022801"/>
    </source>
</evidence>
<organism evidence="6 7">
    <name type="scientific">Geodia barretti</name>
    <name type="common">Barrett's horny sponge</name>
    <dbReference type="NCBI Taxonomy" id="519541"/>
    <lineage>
        <taxon>Eukaryota</taxon>
        <taxon>Metazoa</taxon>
        <taxon>Porifera</taxon>
        <taxon>Demospongiae</taxon>
        <taxon>Heteroscleromorpha</taxon>
        <taxon>Tetractinellida</taxon>
        <taxon>Astrophorina</taxon>
        <taxon>Geodiidae</taxon>
        <taxon>Geodia</taxon>
    </lineage>
</organism>
<evidence type="ECO:0000313" key="6">
    <source>
        <dbReference type="EMBL" id="CAI8054860.1"/>
    </source>
</evidence>
<dbReference type="CDD" id="cd00047">
    <property type="entry name" value="PTPc"/>
    <property type="match status" value="1"/>
</dbReference>
<dbReference type="InterPro" id="IPR003595">
    <property type="entry name" value="Tyr_Pase_cat"/>
</dbReference>